<dbReference type="GO" id="GO:0005737">
    <property type="term" value="C:cytoplasm"/>
    <property type="evidence" value="ECO:0007669"/>
    <property type="project" value="UniProtKB-SubCell"/>
</dbReference>
<dbReference type="PANTHER" id="PTHR43648">
    <property type="entry name" value="ELECTRON TRANSFER FLAVOPROTEIN BETA SUBUNIT LYSINE METHYLTRANSFERASE"/>
    <property type="match status" value="1"/>
</dbReference>
<evidence type="ECO:0000256" key="2">
    <source>
        <dbReference type="ARBA" id="ARBA00022490"/>
    </source>
</evidence>
<dbReference type="OrthoDB" id="9785995at2"/>
<comment type="catalytic activity">
    <reaction evidence="6">
        <text>L-lysyl-[protein] + 3 S-adenosyl-L-methionine = N(6),N(6),N(6)-trimethyl-L-lysyl-[protein] + 3 S-adenosyl-L-homocysteine + 3 H(+)</text>
        <dbReference type="Rhea" id="RHEA:54192"/>
        <dbReference type="Rhea" id="RHEA-COMP:9752"/>
        <dbReference type="Rhea" id="RHEA-COMP:13826"/>
        <dbReference type="ChEBI" id="CHEBI:15378"/>
        <dbReference type="ChEBI" id="CHEBI:29969"/>
        <dbReference type="ChEBI" id="CHEBI:57856"/>
        <dbReference type="ChEBI" id="CHEBI:59789"/>
        <dbReference type="ChEBI" id="CHEBI:61961"/>
    </reaction>
</comment>
<protein>
    <recommendedName>
        <fullName evidence="6">Ribosomal protein L11 methyltransferase</fullName>
        <shortName evidence="6">L11 Mtase</shortName>
        <ecNumber evidence="6">2.1.1.-</ecNumber>
    </recommendedName>
</protein>
<keyword evidence="8" id="KW-1185">Reference proteome</keyword>
<dbReference type="GO" id="GO:0032259">
    <property type="term" value="P:methylation"/>
    <property type="evidence" value="ECO:0007669"/>
    <property type="project" value="UniProtKB-KW"/>
</dbReference>
<accession>A0A1G9DXN3</accession>
<dbReference type="SUPFAM" id="SSF53335">
    <property type="entry name" value="S-adenosyl-L-methionine-dependent methyltransferases"/>
    <property type="match status" value="1"/>
</dbReference>
<evidence type="ECO:0000256" key="1">
    <source>
        <dbReference type="ARBA" id="ARBA00009741"/>
    </source>
</evidence>
<dbReference type="InterPro" id="IPR050078">
    <property type="entry name" value="Ribosomal_L11_MeTrfase_PrmA"/>
</dbReference>
<comment type="subcellular location">
    <subcellularLocation>
        <location evidence="6">Cytoplasm</location>
    </subcellularLocation>
</comment>
<name>A0A1G9DXN3_9BACT</name>
<keyword evidence="3 6" id="KW-0489">Methyltransferase</keyword>
<dbReference type="Proteomes" id="UP000198510">
    <property type="component" value="Unassembled WGS sequence"/>
</dbReference>
<keyword evidence="4 6" id="KW-0808">Transferase</keyword>
<dbReference type="EMBL" id="FNFO01000003">
    <property type="protein sequence ID" value="SDK68608.1"/>
    <property type="molecule type" value="Genomic_DNA"/>
</dbReference>
<proteinExistence type="inferred from homology"/>
<keyword evidence="2 6" id="KW-0963">Cytoplasm</keyword>
<evidence type="ECO:0000313" key="7">
    <source>
        <dbReference type="EMBL" id="SDK68608.1"/>
    </source>
</evidence>
<feature type="binding site" evidence="6">
    <location>
        <position position="126"/>
    </location>
    <ligand>
        <name>S-adenosyl-L-methionine</name>
        <dbReference type="ChEBI" id="CHEBI:59789"/>
    </ligand>
</feature>
<dbReference type="PANTHER" id="PTHR43648:SF1">
    <property type="entry name" value="ELECTRON TRANSFER FLAVOPROTEIN BETA SUBUNIT LYSINE METHYLTRANSFERASE"/>
    <property type="match status" value="1"/>
</dbReference>
<comment type="function">
    <text evidence="6">Methylates ribosomal protein L11.</text>
</comment>
<dbReference type="Pfam" id="PF06325">
    <property type="entry name" value="PrmA"/>
    <property type="match status" value="1"/>
</dbReference>
<keyword evidence="7" id="KW-0687">Ribonucleoprotein</keyword>
<evidence type="ECO:0000256" key="5">
    <source>
        <dbReference type="ARBA" id="ARBA00022691"/>
    </source>
</evidence>
<evidence type="ECO:0000256" key="6">
    <source>
        <dbReference type="HAMAP-Rule" id="MF_00735"/>
    </source>
</evidence>
<sequence length="277" mass="30855">MEYTALHVQLAPDFADILVAELAQAGFDGFEENTTGFTAYGESQLIDMATVQEVLARYAAQTELTSLVEPIAKVNWNEAWERNFEPVVVGDQCIVRASFHVPMPEYAYEIVIDPKMSFGTGHHATTAMMLRYQLDIDHVGKRFLDVGCGTGILSIMAEKRGAAGGTAFDIEEWAVENTQENLALNDCHSVHVFCGEINRIAKDEQFEVVLANINRNIILAQLPQYVHHLKTGGILLLSGFYEMDIPELLHAANQLGLTLKQQQTLENWGCLMLKKPE</sequence>
<dbReference type="NCBIfam" id="NF001785">
    <property type="entry name" value="PRK00517.2-2"/>
    <property type="match status" value="1"/>
</dbReference>
<dbReference type="STRING" id="1075417.SAMN05421823_103284"/>
<dbReference type="InterPro" id="IPR004498">
    <property type="entry name" value="Ribosomal_PrmA_MeTrfase"/>
</dbReference>
<keyword evidence="7" id="KW-0689">Ribosomal protein</keyword>
<dbReference type="AlphaFoldDB" id="A0A1G9DXN3"/>
<keyword evidence="5 6" id="KW-0949">S-adenosyl-L-methionine</keyword>
<evidence type="ECO:0000256" key="3">
    <source>
        <dbReference type="ARBA" id="ARBA00022603"/>
    </source>
</evidence>
<dbReference type="RefSeq" id="WP_089681753.1">
    <property type="nucleotide sequence ID" value="NZ_FNFO01000003.1"/>
</dbReference>
<dbReference type="GO" id="GO:0008276">
    <property type="term" value="F:protein methyltransferase activity"/>
    <property type="evidence" value="ECO:0007669"/>
    <property type="project" value="UniProtKB-UniRule"/>
</dbReference>
<dbReference type="PIRSF" id="PIRSF000401">
    <property type="entry name" value="RPL11_MTase"/>
    <property type="match status" value="1"/>
</dbReference>
<organism evidence="7 8">
    <name type="scientific">Catalinimonas alkaloidigena</name>
    <dbReference type="NCBI Taxonomy" id="1075417"/>
    <lineage>
        <taxon>Bacteria</taxon>
        <taxon>Pseudomonadati</taxon>
        <taxon>Bacteroidota</taxon>
        <taxon>Cytophagia</taxon>
        <taxon>Cytophagales</taxon>
        <taxon>Catalimonadaceae</taxon>
        <taxon>Catalinimonas</taxon>
    </lineage>
</organism>
<reference evidence="7 8" key="1">
    <citation type="submission" date="2016-10" db="EMBL/GenBank/DDBJ databases">
        <authorList>
            <person name="de Groot N.N."/>
        </authorList>
    </citation>
    <scope>NUCLEOTIDE SEQUENCE [LARGE SCALE GENOMIC DNA]</scope>
    <source>
        <strain evidence="7 8">DSM 25186</strain>
    </source>
</reference>
<dbReference type="Gene3D" id="3.40.50.150">
    <property type="entry name" value="Vaccinia Virus protein VP39"/>
    <property type="match status" value="1"/>
</dbReference>
<evidence type="ECO:0000256" key="4">
    <source>
        <dbReference type="ARBA" id="ARBA00022679"/>
    </source>
</evidence>
<dbReference type="GO" id="GO:0005840">
    <property type="term" value="C:ribosome"/>
    <property type="evidence" value="ECO:0007669"/>
    <property type="project" value="UniProtKB-KW"/>
</dbReference>
<dbReference type="HAMAP" id="MF_00735">
    <property type="entry name" value="Methyltr_PrmA"/>
    <property type="match status" value="1"/>
</dbReference>
<evidence type="ECO:0000313" key="8">
    <source>
        <dbReference type="Proteomes" id="UP000198510"/>
    </source>
</evidence>
<feature type="binding site" evidence="6">
    <location>
        <position position="212"/>
    </location>
    <ligand>
        <name>S-adenosyl-L-methionine</name>
        <dbReference type="ChEBI" id="CHEBI:59789"/>
    </ligand>
</feature>
<feature type="binding site" evidence="6">
    <location>
        <position position="169"/>
    </location>
    <ligand>
        <name>S-adenosyl-L-methionine</name>
        <dbReference type="ChEBI" id="CHEBI:59789"/>
    </ligand>
</feature>
<comment type="similarity">
    <text evidence="1 6">Belongs to the methyltransferase superfamily. PrmA family.</text>
</comment>
<dbReference type="EC" id="2.1.1.-" evidence="6"/>
<dbReference type="InterPro" id="IPR029063">
    <property type="entry name" value="SAM-dependent_MTases_sf"/>
</dbReference>
<dbReference type="CDD" id="cd02440">
    <property type="entry name" value="AdoMet_MTases"/>
    <property type="match status" value="1"/>
</dbReference>
<feature type="binding site" evidence="6">
    <location>
        <position position="147"/>
    </location>
    <ligand>
        <name>S-adenosyl-L-methionine</name>
        <dbReference type="ChEBI" id="CHEBI:59789"/>
    </ligand>
</feature>
<gene>
    <name evidence="6" type="primary">prmA</name>
    <name evidence="7" type="ORF">SAMN05421823_103284</name>
</gene>